<comment type="caution">
    <text evidence="1">The sequence shown here is derived from an EMBL/GenBank/DDBJ whole genome shotgun (WGS) entry which is preliminary data.</text>
</comment>
<evidence type="ECO:0000313" key="1">
    <source>
        <dbReference type="EMBL" id="MBM1713977.1"/>
    </source>
</evidence>
<keyword evidence="2" id="KW-1185">Reference proteome</keyword>
<evidence type="ECO:0000313" key="2">
    <source>
        <dbReference type="Proteomes" id="UP000732193"/>
    </source>
</evidence>
<name>A0AAE2VYW2_9RHOB</name>
<dbReference type="RefSeq" id="WP_203242211.1">
    <property type="nucleotide sequence ID" value="NZ_JAFBRH010000002.1"/>
</dbReference>
<dbReference type="AlphaFoldDB" id="A0AAE2VYW2"/>
<proteinExistence type="predicted"/>
<gene>
    <name evidence="1" type="ORF">JQV55_10415</name>
</gene>
<organism evidence="1 2">
    <name type="scientific">Sulfitobacter geojensis</name>
    <dbReference type="NCBI Taxonomy" id="1342299"/>
    <lineage>
        <taxon>Bacteria</taxon>
        <taxon>Pseudomonadati</taxon>
        <taxon>Pseudomonadota</taxon>
        <taxon>Alphaproteobacteria</taxon>
        <taxon>Rhodobacterales</taxon>
        <taxon>Roseobacteraceae</taxon>
        <taxon>Sulfitobacter</taxon>
    </lineage>
</organism>
<protein>
    <submittedName>
        <fullName evidence="1">Uncharacterized protein</fullName>
    </submittedName>
</protein>
<dbReference type="Proteomes" id="UP000732193">
    <property type="component" value="Unassembled WGS sequence"/>
</dbReference>
<sequence length="91" mass="9052">MSIIGAAPAWTTLKVVLVCSGERGVAGFAAVNVATAGSAAAVRSAADLREPGSTKGTVEVANCAITGICEVEDNGWDIATAAFDVSALVWA</sequence>
<reference evidence="1 2" key="1">
    <citation type="submission" date="2021-01" db="EMBL/GenBank/DDBJ databases">
        <title>Diatom-associated Roseobacters Show Island Model of Population Structure.</title>
        <authorList>
            <person name="Qu L."/>
            <person name="Feng X."/>
            <person name="Chen Y."/>
            <person name="Li L."/>
            <person name="Wang X."/>
            <person name="Hu Z."/>
            <person name="Wang H."/>
            <person name="Luo H."/>
        </authorList>
    </citation>
    <scope>NUCLEOTIDE SEQUENCE [LARGE SCALE GENOMIC DNA]</scope>
    <source>
        <strain evidence="1 2">TR60-84</strain>
    </source>
</reference>
<dbReference type="EMBL" id="JAFBRM010000002">
    <property type="protein sequence ID" value="MBM1713977.1"/>
    <property type="molecule type" value="Genomic_DNA"/>
</dbReference>
<accession>A0AAE2VYW2</accession>